<gene>
    <name evidence="1" type="ORF">EJB05_27790</name>
</gene>
<organism evidence="1 2">
    <name type="scientific">Eragrostis curvula</name>
    <name type="common">weeping love grass</name>
    <dbReference type="NCBI Taxonomy" id="38414"/>
    <lineage>
        <taxon>Eukaryota</taxon>
        <taxon>Viridiplantae</taxon>
        <taxon>Streptophyta</taxon>
        <taxon>Embryophyta</taxon>
        <taxon>Tracheophyta</taxon>
        <taxon>Spermatophyta</taxon>
        <taxon>Magnoliopsida</taxon>
        <taxon>Liliopsida</taxon>
        <taxon>Poales</taxon>
        <taxon>Poaceae</taxon>
        <taxon>PACMAD clade</taxon>
        <taxon>Chloridoideae</taxon>
        <taxon>Eragrostideae</taxon>
        <taxon>Eragrostidinae</taxon>
        <taxon>Eragrostis</taxon>
    </lineage>
</organism>
<dbReference type="EMBL" id="RWGY01000013">
    <property type="protein sequence ID" value="TVU25298.1"/>
    <property type="molecule type" value="Genomic_DNA"/>
</dbReference>
<dbReference type="AlphaFoldDB" id="A0A5J9UPK5"/>
<proteinExistence type="predicted"/>
<comment type="caution">
    <text evidence="1">The sequence shown here is derived from an EMBL/GenBank/DDBJ whole genome shotgun (WGS) entry which is preliminary data.</text>
</comment>
<name>A0A5J9UPK5_9POAL</name>
<evidence type="ECO:0000313" key="2">
    <source>
        <dbReference type="Proteomes" id="UP000324897"/>
    </source>
</evidence>
<accession>A0A5J9UPK5</accession>
<dbReference type="Gramene" id="TVU25298">
    <property type="protein sequence ID" value="TVU25298"/>
    <property type="gene ID" value="EJB05_27790"/>
</dbReference>
<dbReference type="Proteomes" id="UP000324897">
    <property type="component" value="Chromosome 2"/>
</dbReference>
<reference evidence="1 2" key="1">
    <citation type="journal article" date="2019" name="Sci. Rep.">
        <title>A high-quality genome of Eragrostis curvula grass provides insights into Poaceae evolution and supports new strategies to enhance forage quality.</title>
        <authorList>
            <person name="Carballo J."/>
            <person name="Santos B.A.C.M."/>
            <person name="Zappacosta D."/>
            <person name="Garbus I."/>
            <person name="Selva J.P."/>
            <person name="Gallo C.A."/>
            <person name="Diaz A."/>
            <person name="Albertini E."/>
            <person name="Caccamo M."/>
            <person name="Echenique V."/>
        </authorList>
    </citation>
    <scope>NUCLEOTIDE SEQUENCE [LARGE SCALE GENOMIC DNA]</scope>
    <source>
        <strain evidence="2">cv. Victoria</strain>
        <tissue evidence="1">Leaf</tissue>
    </source>
</reference>
<sequence>DGKNASAPSLTRSTAPWLLAPPSLLLADPVHLLALAARLDGAVEARSRLLGITLPIQERRTVTRTGMRLCAVVLSVRSAIGGRKHRDPLMRQHHLPPNVLPACIINQDFLRAHGIMLFQIQSGIASSKTALFYNQLKLRHTRCCQLFLRIGTDVEKREHYEKRTTAFLKAPGRIRLL</sequence>
<feature type="non-terminal residue" evidence="1">
    <location>
        <position position="1"/>
    </location>
</feature>
<evidence type="ECO:0000313" key="1">
    <source>
        <dbReference type="EMBL" id="TVU25298.1"/>
    </source>
</evidence>
<protein>
    <submittedName>
        <fullName evidence="1">Uncharacterized protein</fullName>
    </submittedName>
</protein>
<keyword evidence="2" id="KW-1185">Reference proteome</keyword>